<organism evidence="2 3">
    <name type="scientific">Panacibacter ginsenosidivorans</name>
    <dbReference type="NCBI Taxonomy" id="1813871"/>
    <lineage>
        <taxon>Bacteria</taxon>
        <taxon>Pseudomonadati</taxon>
        <taxon>Bacteroidota</taxon>
        <taxon>Chitinophagia</taxon>
        <taxon>Chitinophagales</taxon>
        <taxon>Chitinophagaceae</taxon>
        <taxon>Panacibacter</taxon>
    </lineage>
</organism>
<keyword evidence="2" id="KW-0503">Monooxygenase</keyword>
<gene>
    <name evidence="2" type="ORF">FRZ67_00925</name>
</gene>
<feature type="transmembrane region" description="Helical" evidence="1">
    <location>
        <begin position="12"/>
        <end position="31"/>
    </location>
</feature>
<dbReference type="KEGG" id="pgin:FRZ67_00925"/>
<dbReference type="OrthoDB" id="1122317at2"/>
<protein>
    <submittedName>
        <fullName evidence="2">Spheroidene monooxygenase</fullName>
    </submittedName>
</protein>
<proteinExistence type="predicted"/>
<keyword evidence="1" id="KW-0472">Membrane</keyword>
<evidence type="ECO:0000256" key="1">
    <source>
        <dbReference type="SAM" id="Phobius"/>
    </source>
</evidence>
<name>A0A5B8V553_9BACT</name>
<dbReference type="InterPro" id="IPR049574">
    <property type="entry name" value="CrtA-like"/>
</dbReference>
<dbReference type="Proteomes" id="UP000321533">
    <property type="component" value="Chromosome"/>
</dbReference>
<reference evidence="2 3" key="1">
    <citation type="journal article" date="2016" name="Int. J. Syst. Evol. Microbiol.">
        <title>Panacibacter ginsenosidivorans gen. nov., sp. nov., with ginsenoside converting activity isolated from soil of a ginseng field.</title>
        <authorList>
            <person name="Siddiqi M.Z."/>
            <person name="Muhammad Shafi S."/>
            <person name="Choi K.D."/>
            <person name="Im W.T."/>
        </authorList>
    </citation>
    <scope>NUCLEOTIDE SEQUENCE [LARGE SCALE GENOMIC DNA]</scope>
    <source>
        <strain evidence="2 3">Gsoil1550</strain>
    </source>
</reference>
<dbReference type="EMBL" id="CP042435">
    <property type="protein sequence ID" value="QEC65933.1"/>
    <property type="molecule type" value="Genomic_DNA"/>
</dbReference>
<keyword evidence="2" id="KW-0560">Oxidoreductase</keyword>
<sequence>MICALTIVRYKRYMGWCGLLSMALFRLPLFFNEQINFWKLLGCGKNGTFDIYPDWRQWAILVVKRESSNVNKDNKLLYGSFINAWWNFFRCEVYTIILEPIEGHGTWDGKEAFGKLPRQTDHEGMVAVLTRATIRLNRLRHFWKHVDAVATQMNNADGFITSVGIGEVPWIKQATFSIWESKEHMKMFAYKMKDHAEVVRKTRQENWYSEDMFVRFKPILSFGNLHGIDPLKLKLQ</sequence>
<evidence type="ECO:0000313" key="3">
    <source>
        <dbReference type="Proteomes" id="UP000321533"/>
    </source>
</evidence>
<dbReference type="GO" id="GO:0004497">
    <property type="term" value="F:monooxygenase activity"/>
    <property type="evidence" value="ECO:0007669"/>
    <property type="project" value="UniProtKB-KW"/>
</dbReference>
<dbReference type="AlphaFoldDB" id="A0A5B8V553"/>
<dbReference type="CDD" id="cd21650">
    <property type="entry name" value="CrtA-like"/>
    <property type="match status" value="1"/>
</dbReference>
<accession>A0A5B8V553</accession>
<evidence type="ECO:0000313" key="2">
    <source>
        <dbReference type="EMBL" id="QEC65933.1"/>
    </source>
</evidence>
<keyword evidence="1" id="KW-0812">Transmembrane</keyword>
<keyword evidence="3" id="KW-1185">Reference proteome</keyword>
<keyword evidence="1" id="KW-1133">Transmembrane helix</keyword>